<dbReference type="InParanoid" id="A0A667ZHF4"/>
<dbReference type="Ensembl" id="ENSMMDT00005035998.1">
    <property type="protein sequence ID" value="ENSMMDP00005035224.1"/>
    <property type="gene ID" value="ENSMMDG00005016553.1"/>
</dbReference>
<keyword evidence="1" id="KW-1015">Disulfide bond</keyword>
<feature type="domain" description="P-type" evidence="3">
    <location>
        <begin position="48"/>
        <end position="94"/>
    </location>
</feature>
<dbReference type="InterPro" id="IPR000519">
    <property type="entry name" value="P_trefoil_dom"/>
</dbReference>
<evidence type="ECO:0000313" key="4">
    <source>
        <dbReference type="Ensembl" id="ENSMMDP00005035224.1"/>
    </source>
</evidence>
<dbReference type="SUPFAM" id="SSF57492">
    <property type="entry name" value="Trefoil"/>
    <property type="match status" value="1"/>
</dbReference>
<reference evidence="4" key="3">
    <citation type="submission" date="2025-09" db="UniProtKB">
        <authorList>
            <consortium name="Ensembl"/>
        </authorList>
    </citation>
    <scope>IDENTIFICATION</scope>
</reference>
<evidence type="ECO:0000259" key="3">
    <source>
        <dbReference type="PROSITE" id="PS51448"/>
    </source>
</evidence>
<dbReference type="GeneTree" id="ENSGT00940000178444"/>
<dbReference type="PROSITE" id="PS51448">
    <property type="entry name" value="P_TREFOIL_2"/>
    <property type="match status" value="1"/>
</dbReference>
<accession>A0A667ZHF4</accession>
<keyword evidence="5" id="KW-1185">Reference proteome</keyword>
<reference evidence="4" key="1">
    <citation type="submission" date="2019-06" db="EMBL/GenBank/DDBJ databases">
        <authorList>
            <consortium name="Wellcome Sanger Institute Data Sharing"/>
        </authorList>
    </citation>
    <scope>NUCLEOTIDE SEQUENCE [LARGE SCALE GENOMIC DNA]</scope>
</reference>
<dbReference type="Pfam" id="PF00088">
    <property type="entry name" value="Trefoil"/>
    <property type="match status" value="1"/>
</dbReference>
<evidence type="ECO:0000256" key="2">
    <source>
        <dbReference type="PROSITE-ProRule" id="PRU00779"/>
    </source>
</evidence>
<dbReference type="InterPro" id="IPR044913">
    <property type="entry name" value="P_trefoil_dom_sf"/>
</dbReference>
<dbReference type="AlphaFoldDB" id="A0A667ZHF4"/>
<dbReference type="Proteomes" id="UP000472263">
    <property type="component" value="Chromosome 8"/>
</dbReference>
<evidence type="ECO:0000313" key="5">
    <source>
        <dbReference type="Proteomes" id="UP000472263"/>
    </source>
</evidence>
<comment type="caution">
    <text evidence="2">Lacks conserved residue(s) required for the propagation of feature annotation.</text>
</comment>
<proteinExistence type="predicted"/>
<dbReference type="CDD" id="cd00111">
    <property type="entry name" value="Trefoil"/>
    <property type="match status" value="1"/>
</dbReference>
<dbReference type="Gene3D" id="4.10.110.10">
    <property type="entry name" value="Spasmolytic Protein, domain 1"/>
    <property type="match status" value="1"/>
</dbReference>
<name>A0A667ZHF4_9TELE</name>
<evidence type="ECO:0000256" key="1">
    <source>
        <dbReference type="ARBA" id="ARBA00023157"/>
    </source>
</evidence>
<protein>
    <recommendedName>
        <fullName evidence="3">P-type domain-containing protein</fullName>
    </recommendedName>
</protein>
<reference evidence="4" key="2">
    <citation type="submission" date="2025-08" db="UniProtKB">
        <authorList>
            <consortium name="Ensembl"/>
        </authorList>
    </citation>
    <scope>IDENTIFICATION</scope>
</reference>
<dbReference type="SMART" id="SM00018">
    <property type="entry name" value="PD"/>
    <property type="match status" value="1"/>
</dbReference>
<organism evidence="4 5">
    <name type="scientific">Myripristis murdjan</name>
    <name type="common">pinecone soldierfish</name>
    <dbReference type="NCBI Taxonomy" id="586833"/>
    <lineage>
        <taxon>Eukaryota</taxon>
        <taxon>Metazoa</taxon>
        <taxon>Chordata</taxon>
        <taxon>Craniata</taxon>
        <taxon>Vertebrata</taxon>
        <taxon>Euteleostomi</taxon>
        <taxon>Actinopterygii</taxon>
        <taxon>Neopterygii</taxon>
        <taxon>Teleostei</taxon>
        <taxon>Neoteleostei</taxon>
        <taxon>Acanthomorphata</taxon>
        <taxon>Holocentriformes</taxon>
        <taxon>Holocentridae</taxon>
        <taxon>Myripristis</taxon>
    </lineage>
</organism>
<sequence length="114" mass="12822">ASFKGMDVPSAAVVLLAFALLTCLWGVNLRNLQPHKQVEDLTDAPRDDQCAMALENRFDCARDRALSKTECEDRGCCYAPVPDTGGPPWCFYPRLTTCVFHHQLLMTMTFYVSF</sequence>